<reference evidence="9" key="1">
    <citation type="journal article" date="2019" name="Int. J. Syst. Evol. Microbiol.">
        <title>The Global Catalogue of Microorganisms (GCM) 10K type strain sequencing project: providing services to taxonomists for standard genome sequencing and annotation.</title>
        <authorList>
            <consortium name="The Broad Institute Genomics Platform"/>
            <consortium name="The Broad Institute Genome Sequencing Center for Infectious Disease"/>
            <person name="Wu L."/>
            <person name="Ma J."/>
        </authorList>
    </citation>
    <scope>NUCLEOTIDE SEQUENCE [LARGE SCALE GENOMIC DNA]</scope>
    <source>
        <strain evidence="9">CGMCC 1.12482</strain>
    </source>
</reference>
<evidence type="ECO:0000256" key="2">
    <source>
        <dbReference type="ARBA" id="ARBA00001089"/>
    </source>
</evidence>
<name>A0ABQ1PE47_9GAMM</name>
<keyword evidence="5" id="KW-0808">Transferase</keyword>
<dbReference type="PRINTS" id="PR01210">
    <property type="entry name" value="GGTRANSPTASE"/>
</dbReference>
<comment type="catalytic activity">
    <reaction evidence="2 5">
        <text>glutathione + H2O = L-cysteinylglycine + L-glutamate</text>
        <dbReference type="Rhea" id="RHEA:28807"/>
        <dbReference type="ChEBI" id="CHEBI:15377"/>
        <dbReference type="ChEBI" id="CHEBI:29985"/>
        <dbReference type="ChEBI" id="CHEBI:57925"/>
        <dbReference type="ChEBI" id="CHEBI:61694"/>
        <dbReference type="EC" id="3.4.19.13"/>
    </reaction>
</comment>
<dbReference type="Gene3D" id="3.60.20.40">
    <property type="match status" value="1"/>
</dbReference>
<evidence type="ECO:0000256" key="3">
    <source>
        <dbReference type="ARBA" id="ARBA00023315"/>
    </source>
</evidence>
<keyword evidence="3 5" id="KW-0012">Acyltransferase</keyword>
<sequence>MQYRLRRPRLAAIPLLLCILLGSTLPAHAALEEQAVASAHPMATAAGHQILDQGGNAFDAAVAVAATLGVVEPYSSGLGGGVFFLLRKNAQPGAEYAFLDARETAPLTAGRDFYRDSAGEVQRDPAINGPRAAGIPGLPAALVVLSVQYGNLPLHKSLQPAIDAAEQGFAVTSRYRALGSFRLEAMRADAETARLFLRDGELPAEGTVIRQPELAITLRQLATQGRAGFYQGPVANHLLDAVRDAGGAWQQADLDAYRVVTRQPVRFSSHGHEIISAPLPSAGGIALAGMLQGLEALPKAQPGTSAWTHQLVELMRRVYRDRLLLGDSDFVTPPVQQLLSVEHARNMAADIDPARATPSAELGPLTPFNEGNNTTHFSLIDRQGNAVSATLSINLPFGAAFTVPGTGVLLNNEMDDFAADPEGVNAYGLAGSVANAIAPGKRPLSSMTPTMLENSQQLAVLGTPGGSRIITMVLLGALEAIEGQTPDAWVSRPRFHHQYLPDHIQVEDAALDAGQRAELEAMGHQIKPVGRDYGDMHAVRWDKTNGTLSAASDPRGVGQAQIQTVPEAEFKSEPQPAVMTE</sequence>
<keyword evidence="5" id="KW-0865">Zymogen</keyword>
<dbReference type="EC" id="2.3.2.2" evidence="5"/>
<dbReference type="SUPFAM" id="SSF56235">
    <property type="entry name" value="N-terminal nucleophile aminohydrolases (Ntn hydrolases)"/>
    <property type="match status" value="1"/>
</dbReference>
<dbReference type="PANTHER" id="PTHR43199:SF6">
    <property type="entry name" value="GLUTATHIONE HYDROLASE PROENZYME"/>
    <property type="match status" value="1"/>
</dbReference>
<dbReference type="EC" id="3.4.19.13" evidence="5"/>
<comment type="catalytic activity">
    <reaction evidence="4 5">
        <text>an N-terminal (5-L-glutamyl)-[peptide] + an alpha-amino acid = 5-L-glutamyl amino acid + an N-terminal L-alpha-aminoacyl-[peptide]</text>
        <dbReference type="Rhea" id="RHEA:23904"/>
        <dbReference type="Rhea" id="RHEA-COMP:9780"/>
        <dbReference type="Rhea" id="RHEA-COMP:9795"/>
        <dbReference type="ChEBI" id="CHEBI:77644"/>
        <dbReference type="ChEBI" id="CHEBI:78597"/>
        <dbReference type="ChEBI" id="CHEBI:78599"/>
        <dbReference type="ChEBI" id="CHEBI:78608"/>
        <dbReference type="EC" id="2.3.2.2"/>
    </reaction>
</comment>
<keyword evidence="9" id="KW-1185">Reference proteome</keyword>
<accession>A0ABQ1PE47</accession>
<proteinExistence type="inferred from homology"/>
<dbReference type="InterPro" id="IPR043138">
    <property type="entry name" value="GGT_lsub"/>
</dbReference>
<dbReference type="NCBIfam" id="TIGR00066">
    <property type="entry name" value="g_glut_trans"/>
    <property type="match status" value="1"/>
</dbReference>
<evidence type="ECO:0000313" key="9">
    <source>
        <dbReference type="Proteomes" id="UP000638188"/>
    </source>
</evidence>
<keyword evidence="5" id="KW-0317">Glutathione biosynthesis</keyword>
<comment type="similarity">
    <text evidence="5">Belongs to the gamma-glutamyltransferase family.</text>
</comment>
<dbReference type="InterPro" id="IPR051792">
    <property type="entry name" value="GGT_bact"/>
</dbReference>
<dbReference type="EMBL" id="BMFF01000002">
    <property type="protein sequence ID" value="GGC95443.1"/>
    <property type="molecule type" value="Genomic_DNA"/>
</dbReference>
<comment type="PTM">
    <text evidence="5">Cleaved by autocatalysis into a large and a small subunit.</text>
</comment>
<dbReference type="Pfam" id="PF01019">
    <property type="entry name" value="G_glu_transpept"/>
    <property type="match status" value="1"/>
</dbReference>
<feature type="signal peptide" evidence="7">
    <location>
        <begin position="1"/>
        <end position="29"/>
    </location>
</feature>
<dbReference type="InterPro" id="IPR029055">
    <property type="entry name" value="Ntn_hydrolases_N"/>
</dbReference>
<evidence type="ECO:0000256" key="4">
    <source>
        <dbReference type="ARBA" id="ARBA00047417"/>
    </source>
</evidence>
<protein>
    <recommendedName>
        <fullName evidence="5">Glutathione hydrolase proenzyme</fullName>
        <ecNumber evidence="5">2.3.2.2</ecNumber>
        <ecNumber evidence="5">3.4.19.13</ecNumber>
    </recommendedName>
    <component>
        <recommendedName>
            <fullName evidence="5">Glutathione hydrolase large chain</fullName>
        </recommendedName>
    </component>
    <component>
        <recommendedName>
            <fullName evidence="5">Glutathione hydrolase small chain</fullName>
        </recommendedName>
    </component>
</protein>
<keyword evidence="5" id="KW-0378">Hydrolase</keyword>
<organism evidence="8 9">
    <name type="scientific">Halopseudomonas salina</name>
    <dbReference type="NCBI Taxonomy" id="1323744"/>
    <lineage>
        <taxon>Bacteria</taxon>
        <taxon>Pseudomonadati</taxon>
        <taxon>Pseudomonadota</taxon>
        <taxon>Gammaproteobacteria</taxon>
        <taxon>Pseudomonadales</taxon>
        <taxon>Pseudomonadaceae</taxon>
        <taxon>Halopseudomonas</taxon>
    </lineage>
</organism>
<gene>
    <name evidence="8" type="ORF">GCM10007418_13750</name>
</gene>
<feature type="chain" id="PRO_5046140535" description="Glutathione hydrolase proenzyme" evidence="7">
    <location>
        <begin position="30"/>
        <end position="581"/>
    </location>
</feature>
<comment type="pathway">
    <text evidence="5">Sulfur metabolism; glutathione metabolism.</text>
</comment>
<keyword evidence="7" id="KW-0732">Signal</keyword>
<dbReference type="Proteomes" id="UP000638188">
    <property type="component" value="Unassembled WGS sequence"/>
</dbReference>
<dbReference type="PANTHER" id="PTHR43199">
    <property type="entry name" value="GLUTATHIONE HYDROLASE"/>
    <property type="match status" value="1"/>
</dbReference>
<feature type="region of interest" description="Disordered" evidence="6">
    <location>
        <begin position="546"/>
        <end position="581"/>
    </location>
</feature>
<evidence type="ECO:0000256" key="1">
    <source>
        <dbReference type="ARBA" id="ARBA00001049"/>
    </source>
</evidence>
<comment type="caution">
    <text evidence="8">The sequence shown here is derived from an EMBL/GenBank/DDBJ whole genome shotgun (WGS) entry which is preliminary data.</text>
</comment>
<evidence type="ECO:0000256" key="7">
    <source>
        <dbReference type="SAM" id="SignalP"/>
    </source>
</evidence>
<comment type="catalytic activity">
    <reaction evidence="1 5">
        <text>an S-substituted glutathione + H2O = an S-substituted L-cysteinylglycine + L-glutamate</text>
        <dbReference type="Rhea" id="RHEA:59468"/>
        <dbReference type="ChEBI" id="CHEBI:15377"/>
        <dbReference type="ChEBI" id="CHEBI:29985"/>
        <dbReference type="ChEBI" id="CHEBI:90779"/>
        <dbReference type="ChEBI" id="CHEBI:143103"/>
        <dbReference type="EC" id="3.4.19.13"/>
    </reaction>
</comment>
<evidence type="ECO:0000256" key="6">
    <source>
        <dbReference type="SAM" id="MobiDB-lite"/>
    </source>
</evidence>
<dbReference type="RefSeq" id="WP_150276567.1">
    <property type="nucleotide sequence ID" value="NZ_BMFF01000002.1"/>
</dbReference>
<comment type="subunit">
    <text evidence="5">This enzyme consists of two polypeptide chains, which are synthesized in precursor form from a single polypeptide.</text>
</comment>
<evidence type="ECO:0000313" key="8">
    <source>
        <dbReference type="EMBL" id="GGC95443.1"/>
    </source>
</evidence>
<dbReference type="InterPro" id="IPR043137">
    <property type="entry name" value="GGT_ssub_C"/>
</dbReference>
<dbReference type="InterPro" id="IPR000101">
    <property type="entry name" value="GGT_peptidase"/>
</dbReference>
<evidence type="ECO:0000256" key="5">
    <source>
        <dbReference type="RuleBase" id="RU368036"/>
    </source>
</evidence>
<dbReference type="Gene3D" id="1.10.246.130">
    <property type="match status" value="1"/>
</dbReference>